<proteinExistence type="predicted"/>
<feature type="non-terminal residue" evidence="1">
    <location>
        <position position="94"/>
    </location>
</feature>
<evidence type="ECO:0000313" key="2">
    <source>
        <dbReference type="Proteomes" id="UP000789901"/>
    </source>
</evidence>
<feature type="non-terminal residue" evidence="1">
    <location>
        <position position="1"/>
    </location>
</feature>
<evidence type="ECO:0000313" key="1">
    <source>
        <dbReference type="EMBL" id="CAG8847617.1"/>
    </source>
</evidence>
<accession>A0ABN7X790</accession>
<gene>
    <name evidence="1" type="ORF">GMARGA_LOCUS38765</name>
</gene>
<dbReference type="Proteomes" id="UP000789901">
    <property type="component" value="Unassembled WGS sequence"/>
</dbReference>
<keyword evidence="2" id="KW-1185">Reference proteome</keyword>
<dbReference type="EMBL" id="CAJVQB010088482">
    <property type="protein sequence ID" value="CAG8847617.1"/>
    <property type="molecule type" value="Genomic_DNA"/>
</dbReference>
<name>A0ABN7X790_GIGMA</name>
<reference evidence="1 2" key="1">
    <citation type="submission" date="2021-06" db="EMBL/GenBank/DDBJ databases">
        <authorList>
            <person name="Kallberg Y."/>
            <person name="Tangrot J."/>
            <person name="Rosling A."/>
        </authorList>
    </citation>
    <scope>NUCLEOTIDE SEQUENCE [LARGE SCALE GENOMIC DNA]</scope>
    <source>
        <strain evidence="1 2">120-4 pot B 10/14</strain>
    </source>
</reference>
<protein>
    <submittedName>
        <fullName evidence="1">32255_t:CDS:1</fullName>
    </submittedName>
</protein>
<sequence>PPLYYEYKSSDIGIPLSVLDMISSTPIESKQTISSHVPNLIPLPTLSITALQQAELSWIQAKPKSILYLEETSEEIEINSNLDTVSATLIIKSD</sequence>
<comment type="caution">
    <text evidence="1">The sequence shown here is derived from an EMBL/GenBank/DDBJ whole genome shotgun (WGS) entry which is preliminary data.</text>
</comment>
<organism evidence="1 2">
    <name type="scientific">Gigaspora margarita</name>
    <dbReference type="NCBI Taxonomy" id="4874"/>
    <lineage>
        <taxon>Eukaryota</taxon>
        <taxon>Fungi</taxon>
        <taxon>Fungi incertae sedis</taxon>
        <taxon>Mucoromycota</taxon>
        <taxon>Glomeromycotina</taxon>
        <taxon>Glomeromycetes</taxon>
        <taxon>Diversisporales</taxon>
        <taxon>Gigasporaceae</taxon>
        <taxon>Gigaspora</taxon>
    </lineage>
</organism>